<evidence type="ECO:0000313" key="3">
    <source>
        <dbReference type="EMBL" id="MCP9271948.1"/>
    </source>
</evidence>
<dbReference type="InterPro" id="IPR049492">
    <property type="entry name" value="BD-FAE-like_dom"/>
</dbReference>
<dbReference type="Pfam" id="PF20434">
    <property type="entry name" value="BD-FAE"/>
    <property type="match status" value="1"/>
</dbReference>
<dbReference type="Proteomes" id="UP001651690">
    <property type="component" value="Unassembled WGS sequence"/>
</dbReference>
<evidence type="ECO:0000259" key="2">
    <source>
        <dbReference type="Pfam" id="PF20434"/>
    </source>
</evidence>
<feature type="domain" description="BD-FAE-like" evidence="2">
    <location>
        <begin position="153"/>
        <end position="346"/>
    </location>
</feature>
<sequence>MPDPRESRRRSRALSHALWFARARPGDYLLAAARMSAGLPMIGRHLEPFGGFLALGLFAPGFAPGLLATTGRPHLPVGGVDRQRVRHGDTVAAVASGLADVVSGSVQWPAPTSLAPVFNSTAHRKHVRHASVPYGDQPGQVVDVWSRADLVGTDAPVLLFVPGGAWVFGSRKLQGHSLMSHLAEMGWVCLSLEYRTSPKHRWPRQLIDVKAAISWARANVGRYGGDPAFVAVAGCSAGGHLATLAGLTPDDRTPELPADADTTVDAVVSIYGSYDWEDRSTPERARFMSFLERVVVQRRQRARPETFRAASPMARMTSDAPPFLVIHGTKDFLIPIHEAETFAARLRSVSRSRVSYIPVPGGTHGFDLIDGTRTGPVVNAIGMFLDHVHRERRARVDTAV</sequence>
<dbReference type="Gene3D" id="3.40.50.1820">
    <property type="entry name" value="alpha/beta hydrolase"/>
    <property type="match status" value="1"/>
</dbReference>
<proteinExistence type="predicted"/>
<dbReference type="GO" id="GO:0016787">
    <property type="term" value="F:hydrolase activity"/>
    <property type="evidence" value="ECO:0007669"/>
    <property type="project" value="UniProtKB-KW"/>
</dbReference>
<dbReference type="PANTHER" id="PTHR48081:SF33">
    <property type="entry name" value="KYNURENINE FORMAMIDASE"/>
    <property type="match status" value="1"/>
</dbReference>
<evidence type="ECO:0000256" key="1">
    <source>
        <dbReference type="ARBA" id="ARBA00022801"/>
    </source>
</evidence>
<dbReference type="RefSeq" id="WP_255059069.1">
    <property type="nucleotide sequence ID" value="NZ_JANDBD010000002.1"/>
</dbReference>
<dbReference type="SUPFAM" id="SSF53474">
    <property type="entry name" value="alpha/beta-Hydrolases"/>
    <property type="match status" value="1"/>
</dbReference>
<organism evidence="3 4">
    <name type="scientific">Mycolicibacterium arenosum</name>
    <dbReference type="NCBI Taxonomy" id="2952157"/>
    <lineage>
        <taxon>Bacteria</taxon>
        <taxon>Bacillati</taxon>
        <taxon>Actinomycetota</taxon>
        <taxon>Actinomycetes</taxon>
        <taxon>Mycobacteriales</taxon>
        <taxon>Mycobacteriaceae</taxon>
        <taxon>Mycolicibacterium</taxon>
    </lineage>
</organism>
<keyword evidence="4" id="KW-1185">Reference proteome</keyword>
<dbReference type="EMBL" id="JANDBD010000002">
    <property type="protein sequence ID" value="MCP9271948.1"/>
    <property type="molecule type" value="Genomic_DNA"/>
</dbReference>
<accession>A0ABT1LYH1</accession>
<name>A0ABT1LYH1_9MYCO</name>
<dbReference type="InterPro" id="IPR029058">
    <property type="entry name" value="AB_hydrolase_fold"/>
</dbReference>
<dbReference type="InterPro" id="IPR050300">
    <property type="entry name" value="GDXG_lipolytic_enzyme"/>
</dbReference>
<comment type="caution">
    <text evidence="3">The sequence shown here is derived from an EMBL/GenBank/DDBJ whole genome shotgun (WGS) entry which is preliminary data.</text>
</comment>
<protein>
    <submittedName>
        <fullName evidence="3">Alpha/beta hydrolase</fullName>
    </submittedName>
</protein>
<keyword evidence="1 3" id="KW-0378">Hydrolase</keyword>
<reference evidence="3 4" key="1">
    <citation type="submission" date="2022-06" db="EMBL/GenBank/DDBJ databases">
        <title>Mycolicibacterium sp. CAU 1645 isolated from seawater.</title>
        <authorList>
            <person name="Kim W."/>
        </authorList>
    </citation>
    <scope>NUCLEOTIDE SEQUENCE [LARGE SCALE GENOMIC DNA]</scope>
    <source>
        <strain evidence="3 4">CAU 1645</strain>
    </source>
</reference>
<gene>
    <name evidence="3" type="ORF">NM203_07100</name>
</gene>
<dbReference type="PANTHER" id="PTHR48081">
    <property type="entry name" value="AB HYDROLASE SUPERFAMILY PROTEIN C4A8.06C"/>
    <property type="match status" value="1"/>
</dbReference>
<evidence type="ECO:0000313" key="4">
    <source>
        <dbReference type="Proteomes" id="UP001651690"/>
    </source>
</evidence>